<evidence type="ECO:0000259" key="6">
    <source>
        <dbReference type="Pfam" id="PF07980"/>
    </source>
</evidence>
<dbReference type="Proteomes" id="UP000647339">
    <property type="component" value="Unassembled WGS sequence"/>
</dbReference>
<dbReference type="PROSITE" id="PS51257">
    <property type="entry name" value="PROKAR_LIPOPROTEIN"/>
    <property type="match status" value="1"/>
</dbReference>
<evidence type="ECO:0000256" key="1">
    <source>
        <dbReference type="ARBA" id="ARBA00004442"/>
    </source>
</evidence>
<comment type="similarity">
    <text evidence="2">Belongs to the SusD family.</text>
</comment>
<protein>
    <submittedName>
        <fullName evidence="8">Membrane protein</fullName>
    </submittedName>
</protein>
<evidence type="ECO:0000256" key="3">
    <source>
        <dbReference type="ARBA" id="ARBA00022729"/>
    </source>
</evidence>
<dbReference type="SUPFAM" id="SSF48452">
    <property type="entry name" value="TPR-like"/>
    <property type="match status" value="1"/>
</dbReference>
<comment type="caution">
    <text evidence="8">The sequence shown here is derived from an EMBL/GenBank/DDBJ whole genome shotgun (WGS) entry which is preliminary data.</text>
</comment>
<evidence type="ECO:0000256" key="5">
    <source>
        <dbReference type="ARBA" id="ARBA00023237"/>
    </source>
</evidence>
<dbReference type="CDD" id="cd08977">
    <property type="entry name" value="SusD"/>
    <property type="match status" value="1"/>
</dbReference>
<dbReference type="Pfam" id="PF14322">
    <property type="entry name" value="SusD-like_3"/>
    <property type="match status" value="1"/>
</dbReference>
<evidence type="ECO:0000313" key="8">
    <source>
        <dbReference type="EMBL" id="GGF24500.1"/>
    </source>
</evidence>
<reference evidence="9" key="1">
    <citation type="journal article" date="2019" name="Int. J. Syst. Evol. Microbiol.">
        <title>The Global Catalogue of Microorganisms (GCM) 10K type strain sequencing project: providing services to taxonomists for standard genome sequencing and annotation.</title>
        <authorList>
            <consortium name="The Broad Institute Genomics Platform"/>
            <consortium name="The Broad Institute Genome Sequencing Center for Infectious Disease"/>
            <person name="Wu L."/>
            <person name="Ma J."/>
        </authorList>
    </citation>
    <scope>NUCLEOTIDE SEQUENCE [LARGE SCALE GENOMIC DNA]</scope>
    <source>
        <strain evidence="9">CGMCC 1.15407</strain>
    </source>
</reference>
<accession>A0ABQ1UT30</accession>
<dbReference type="InterPro" id="IPR011990">
    <property type="entry name" value="TPR-like_helical_dom_sf"/>
</dbReference>
<evidence type="ECO:0000256" key="4">
    <source>
        <dbReference type="ARBA" id="ARBA00023136"/>
    </source>
</evidence>
<feature type="domain" description="SusD-like N-terminal" evidence="7">
    <location>
        <begin position="112"/>
        <end position="234"/>
    </location>
</feature>
<keyword evidence="4" id="KW-0472">Membrane</keyword>
<keyword evidence="5" id="KW-0998">Cell outer membrane</keyword>
<keyword evidence="9" id="KW-1185">Reference proteome</keyword>
<evidence type="ECO:0000259" key="7">
    <source>
        <dbReference type="Pfam" id="PF14322"/>
    </source>
</evidence>
<dbReference type="Gene3D" id="1.25.40.390">
    <property type="match status" value="1"/>
</dbReference>
<proteinExistence type="inferred from homology"/>
<gene>
    <name evidence="8" type="ORF">GCM10011339_10780</name>
</gene>
<dbReference type="InterPro" id="IPR012944">
    <property type="entry name" value="SusD_RagB_dom"/>
</dbReference>
<dbReference type="InterPro" id="IPR033985">
    <property type="entry name" value="SusD-like_N"/>
</dbReference>
<dbReference type="Pfam" id="PF07980">
    <property type="entry name" value="SusD_RagB"/>
    <property type="match status" value="1"/>
</dbReference>
<feature type="domain" description="RagB/SusD" evidence="6">
    <location>
        <begin position="386"/>
        <end position="505"/>
    </location>
</feature>
<keyword evidence="3" id="KW-0732">Signal</keyword>
<sequence>MSVFNPKRKIMKNIKHKLIQVAACLGVLLAVVSCTGNLELTPTSEITVAGFWTTEDNAKGALNGMYVRFRDQSASNLFTWGEGRSGTLTYGLQASEGLERYFENTVDPNFAGPDWLRMYTVVHDANLLIEYVPGIGFTNEADKNRMLAEAYTMRAFAYFTMAKTWGGIPLVTSPTEGYDAETTFRERSSVDAVFAQVKEDLNTALSLYPDNSLAAGKVSWSKPAANALKGDVYLWTAKQLDGGNTDLQTALEALQEADIAELDLLPNYDDIFRYDNKGNNEILMAVHFRDLESGTNYNSGMYIRDDQIPAGADPEVIDQIGQGGGLNRWGPSPVVTSAYTNGDQRKNATFLSISIPNEDGQMEPYANIVTKLRGYIDPSGRRFLDDVVLYRYADLLLMIAEAKNALGMDPSEEMNKVRLRAYGEDFEDHRFVDMGQLANDEAILEERLLELSFEGKRWWDLVRFDKEFELVPSLQGRENEQYLTLWPISLNTISLNSKITQNPGYGN</sequence>
<comment type="subcellular location">
    <subcellularLocation>
        <location evidence="1">Cell outer membrane</location>
    </subcellularLocation>
</comment>
<name>A0ABQ1UT30_9BACT</name>
<evidence type="ECO:0000313" key="9">
    <source>
        <dbReference type="Proteomes" id="UP000647339"/>
    </source>
</evidence>
<evidence type="ECO:0000256" key="2">
    <source>
        <dbReference type="ARBA" id="ARBA00006275"/>
    </source>
</evidence>
<organism evidence="8 9">
    <name type="scientific">Echinicola rosea</name>
    <dbReference type="NCBI Taxonomy" id="1807691"/>
    <lineage>
        <taxon>Bacteria</taxon>
        <taxon>Pseudomonadati</taxon>
        <taxon>Bacteroidota</taxon>
        <taxon>Cytophagia</taxon>
        <taxon>Cytophagales</taxon>
        <taxon>Cyclobacteriaceae</taxon>
        <taxon>Echinicola</taxon>
    </lineage>
</organism>
<dbReference type="EMBL" id="BMIU01000004">
    <property type="protein sequence ID" value="GGF24500.1"/>
    <property type="molecule type" value="Genomic_DNA"/>
</dbReference>